<accession>A0A9X1D4A1</accession>
<sequence>MNVEQFDAAINKAVDAFIDEVVILKGKLEGAIDLACQDAAAHNLPEHLCIASIAAGMKRMEVLNG</sequence>
<reference evidence="1" key="1">
    <citation type="journal article" date="2021" name="Microorganisms">
        <title>Phylogenomic Reconstruction and Metabolic Potential of the Genus Aminobacter.</title>
        <authorList>
            <person name="Artuso I."/>
            <person name="Turrini P."/>
            <person name="Pirolo M."/>
            <person name="Lugli G.A."/>
            <person name="Ventura M."/>
            <person name="Visca P."/>
        </authorList>
    </citation>
    <scope>NUCLEOTIDE SEQUENCE</scope>
    <source>
        <strain evidence="1">LMG 26462</strain>
    </source>
</reference>
<name>A0A9X1D4A1_9HYPH</name>
<evidence type="ECO:0000313" key="2">
    <source>
        <dbReference type="Proteomes" id="UP001138921"/>
    </source>
</evidence>
<proteinExistence type="predicted"/>
<keyword evidence="2" id="KW-1185">Reference proteome</keyword>
<evidence type="ECO:0000313" key="1">
    <source>
        <dbReference type="EMBL" id="MBT1154443.1"/>
    </source>
</evidence>
<dbReference type="EMBL" id="JAFLWW010000001">
    <property type="protein sequence ID" value="MBT1154443.1"/>
    <property type="molecule type" value="Genomic_DNA"/>
</dbReference>
<dbReference type="AlphaFoldDB" id="A0A9X1D4A1"/>
<comment type="caution">
    <text evidence="1">The sequence shown here is derived from an EMBL/GenBank/DDBJ whole genome shotgun (WGS) entry which is preliminary data.</text>
</comment>
<organism evidence="1 2">
    <name type="scientific">Aminobacter anthyllidis</name>
    <dbReference type="NCBI Taxonomy" id="1035067"/>
    <lineage>
        <taxon>Bacteria</taxon>
        <taxon>Pseudomonadati</taxon>
        <taxon>Pseudomonadota</taxon>
        <taxon>Alphaproteobacteria</taxon>
        <taxon>Hyphomicrobiales</taxon>
        <taxon>Phyllobacteriaceae</taxon>
        <taxon>Aminobacter</taxon>
    </lineage>
</organism>
<protein>
    <submittedName>
        <fullName evidence="1">Uncharacterized protein</fullName>
    </submittedName>
</protein>
<reference evidence="1" key="2">
    <citation type="submission" date="2021-03" db="EMBL/GenBank/DDBJ databases">
        <authorList>
            <person name="Artuso I."/>
            <person name="Turrini P."/>
            <person name="Pirolo M."/>
            <person name="Lugli G.A."/>
            <person name="Ventura M."/>
            <person name="Visca P."/>
        </authorList>
    </citation>
    <scope>NUCLEOTIDE SEQUENCE</scope>
    <source>
        <strain evidence="1">LMG 26462</strain>
    </source>
</reference>
<gene>
    <name evidence="1" type="ORF">J1C56_02440</name>
</gene>
<dbReference type="RefSeq" id="WP_214385663.1">
    <property type="nucleotide sequence ID" value="NZ_JAFLWW010000001.1"/>
</dbReference>
<dbReference type="Proteomes" id="UP001138921">
    <property type="component" value="Unassembled WGS sequence"/>
</dbReference>